<keyword evidence="3" id="KW-1185">Reference proteome</keyword>
<feature type="region of interest" description="Disordered" evidence="1">
    <location>
        <begin position="198"/>
        <end position="241"/>
    </location>
</feature>
<dbReference type="InParanoid" id="A0A2P6MNS3"/>
<evidence type="ECO:0000313" key="3">
    <source>
        <dbReference type="Proteomes" id="UP000241769"/>
    </source>
</evidence>
<organism evidence="2 3">
    <name type="scientific">Planoprotostelium fungivorum</name>
    <dbReference type="NCBI Taxonomy" id="1890364"/>
    <lineage>
        <taxon>Eukaryota</taxon>
        <taxon>Amoebozoa</taxon>
        <taxon>Evosea</taxon>
        <taxon>Variosea</taxon>
        <taxon>Cavosteliida</taxon>
        <taxon>Cavosteliaceae</taxon>
        <taxon>Planoprotostelium</taxon>
    </lineage>
</organism>
<name>A0A2P6MNS3_9EUKA</name>
<dbReference type="Proteomes" id="UP000241769">
    <property type="component" value="Unassembled WGS sequence"/>
</dbReference>
<protein>
    <submittedName>
        <fullName evidence="2">Uncharacterized protein</fullName>
    </submittedName>
</protein>
<dbReference type="EMBL" id="MDYQ01000620">
    <property type="protein sequence ID" value="PRP73353.1"/>
    <property type="molecule type" value="Genomic_DNA"/>
</dbReference>
<accession>A0A2P6MNS3</accession>
<gene>
    <name evidence="2" type="ORF">PROFUN_16587</name>
</gene>
<comment type="caution">
    <text evidence="2">The sequence shown here is derived from an EMBL/GenBank/DDBJ whole genome shotgun (WGS) entry which is preliminary data.</text>
</comment>
<evidence type="ECO:0000313" key="2">
    <source>
        <dbReference type="EMBL" id="PRP73353.1"/>
    </source>
</evidence>
<dbReference type="AlphaFoldDB" id="A0A2P6MNS3"/>
<sequence length="241" mass="27680">MHSKRANAYKCFAEDYQTEHRRRVFLSGECTICAHGDRALVQVQHADDSTNPPTFSDTPGHDIICLECAQTHFDAVQPCPFCRYKRWRIKPEHTPTPMELDLLEDVPSLFVTPPATPNRQQAQPRPICRQAPVIHHACQWAWERKPARGCRGPLAVGTDGLMYCPLHLPLGPRQAQLMREKERLAEVRAQQNAARQAFRAQKRQQARNEREQREIAERQARLQEKLDRQFASARPHPDGTA</sequence>
<reference evidence="2 3" key="1">
    <citation type="journal article" date="2018" name="Genome Biol. Evol.">
        <title>Multiple Roots of Fruiting Body Formation in Amoebozoa.</title>
        <authorList>
            <person name="Hillmann F."/>
            <person name="Forbes G."/>
            <person name="Novohradska S."/>
            <person name="Ferling I."/>
            <person name="Riege K."/>
            <person name="Groth M."/>
            <person name="Westermann M."/>
            <person name="Marz M."/>
            <person name="Spaller T."/>
            <person name="Winckler T."/>
            <person name="Schaap P."/>
            <person name="Glockner G."/>
        </authorList>
    </citation>
    <scope>NUCLEOTIDE SEQUENCE [LARGE SCALE GENOMIC DNA]</scope>
    <source>
        <strain evidence="2 3">Jena</strain>
    </source>
</reference>
<evidence type="ECO:0000256" key="1">
    <source>
        <dbReference type="SAM" id="MobiDB-lite"/>
    </source>
</evidence>
<proteinExistence type="predicted"/>
<feature type="compositionally biased region" description="Basic and acidic residues" evidence="1">
    <location>
        <begin position="206"/>
        <end position="228"/>
    </location>
</feature>